<evidence type="ECO:0000256" key="6">
    <source>
        <dbReference type="ARBA" id="ARBA00022692"/>
    </source>
</evidence>
<dbReference type="PANTHER" id="PTHR30558:SF7">
    <property type="entry name" value="TOL-PAL SYSTEM PROTEIN TOLR"/>
    <property type="match status" value="1"/>
</dbReference>
<dbReference type="OrthoDB" id="5293923at2"/>
<dbReference type="Pfam" id="PF02472">
    <property type="entry name" value="ExbD"/>
    <property type="match status" value="1"/>
</dbReference>
<dbReference type="PANTHER" id="PTHR30558">
    <property type="entry name" value="EXBD MEMBRANE COMPONENT OF PMF-DRIVEN MACROMOLECULE IMPORT SYSTEM"/>
    <property type="match status" value="1"/>
</dbReference>
<name>A0A2K8L3M7_9PROT</name>
<evidence type="ECO:0000256" key="4">
    <source>
        <dbReference type="ARBA" id="ARBA00022519"/>
    </source>
</evidence>
<dbReference type="GO" id="GO:0005886">
    <property type="term" value="C:plasma membrane"/>
    <property type="evidence" value="ECO:0007669"/>
    <property type="project" value="UniProtKB-SubCell"/>
</dbReference>
<dbReference type="GO" id="GO:0015031">
    <property type="term" value="P:protein transport"/>
    <property type="evidence" value="ECO:0007669"/>
    <property type="project" value="InterPro"/>
</dbReference>
<dbReference type="InterPro" id="IPR014168">
    <property type="entry name" value="Tol-Pal_TolR"/>
</dbReference>
<dbReference type="NCBIfam" id="TIGR02801">
    <property type="entry name" value="tolR"/>
    <property type="match status" value="1"/>
</dbReference>
<reference evidence="11 12" key="1">
    <citation type="submission" date="2016-12" db="EMBL/GenBank/DDBJ databases">
        <title>Isolation and genomic insights into novel planktonic Zetaproteobacteria from stratified waters of the Chesapeake Bay.</title>
        <authorList>
            <person name="McAllister S.M."/>
            <person name="Kato S."/>
            <person name="Chan C.S."/>
            <person name="Chiu B.K."/>
            <person name="Field E.K."/>
        </authorList>
    </citation>
    <scope>NUCLEOTIDE SEQUENCE [LARGE SCALE GENOMIC DNA]</scope>
    <source>
        <strain evidence="11 12">CP-8</strain>
    </source>
</reference>
<gene>
    <name evidence="10" type="primary">tolR</name>
    <name evidence="11" type="ORF">Ga0123462_1072</name>
</gene>
<dbReference type="EMBL" id="CP018800">
    <property type="protein sequence ID" value="ATX81938.1"/>
    <property type="molecule type" value="Genomic_DNA"/>
</dbReference>
<comment type="subcellular location">
    <subcellularLocation>
        <location evidence="10">Cell inner membrane</location>
        <topology evidence="10">Single-pass membrane protein</topology>
    </subcellularLocation>
    <subcellularLocation>
        <location evidence="1">Cell membrane</location>
        <topology evidence="1">Single-pass membrane protein</topology>
    </subcellularLocation>
</comment>
<evidence type="ECO:0000313" key="11">
    <source>
        <dbReference type="EMBL" id="ATX81938.1"/>
    </source>
</evidence>
<dbReference type="InterPro" id="IPR003400">
    <property type="entry name" value="ExbD"/>
</dbReference>
<keyword evidence="12" id="KW-1185">Reference proteome</keyword>
<organism evidence="11 12">
    <name type="scientific">Mariprofundus ferrinatatus</name>
    <dbReference type="NCBI Taxonomy" id="1921087"/>
    <lineage>
        <taxon>Bacteria</taxon>
        <taxon>Pseudomonadati</taxon>
        <taxon>Pseudomonadota</taxon>
        <taxon>Candidatius Mariprofundia</taxon>
        <taxon>Mariprofundales</taxon>
        <taxon>Mariprofundaceae</taxon>
        <taxon>Mariprofundus</taxon>
    </lineage>
</organism>
<keyword evidence="8 10" id="KW-0472">Membrane</keyword>
<dbReference type="Gene3D" id="3.30.420.270">
    <property type="match status" value="1"/>
</dbReference>
<dbReference type="GO" id="GO:0051301">
    <property type="term" value="P:cell division"/>
    <property type="evidence" value="ECO:0007669"/>
    <property type="project" value="UniProtKB-UniRule"/>
</dbReference>
<evidence type="ECO:0000313" key="12">
    <source>
        <dbReference type="Proteomes" id="UP000231637"/>
    </source>
</evidence>
<keyword evidence="4 10" id="KW-0997">Cell inner membrane</keyword>
<keyword evidence="3 10" id="KW-1003">Cell membrane</keyword>
<evidence type="ECO:0000256" key="8">
    <source>
        <dbReference type="ARBA" id="ARBA00023136"/>
    </source>
</evidence>
<dbReference type="HAMAP" id="MF_02203">
    <property type="entry name" value="TolR"/>
    <property type="match status" value="1"/>
</dbReference>
<dbReference type="Proteomes" id="UP000231637">
    <property type="component" value="Chromosome"/>
</dbReference>
<dbReference type="KEGG" id="mfn:Ga0123462_1072"/>
<evidence type="ECO:0000256" key="9">
    <source>
        <dbReference type="ARBA" id="ARBA00023306"/>
    </source>
</evidence>
<keyword evidence="6 10" id="KW-0812">Transmembrane</keyword>
<dbReference type="RefSeq" id="WP_100265341.1">
    <property type="nucleotide sequence ID" value="NZ_CP018800.1"/>
</dbReference>
<feature type="transmembrane region" description="Helical" evidence="10">
    <location>
        <begin position="20"/>
        <end position="41"/>
    </location>
</feature>
<evidence type="ECO:0000256" key="5">
    <source>
        <dbReference type="ARBA" id="ARBA00022618"/>
    </source>
</evidence>
<keyword evidence="7 10" id="KW-1133">Transmembrane helix</keyword>
<accession>A0A2K8L3M7</accession>
<evidence type="ECO:0000256" key="3">
    <source>
        <dbReference type="ARBA" id="ARBA00022475"/>
    </source>
</evidence>
<evidence type="ECO:0000256" key="7">
    <source>
        <dbReference type="ARBA" id="ARBA00022989"/>
    </source>
</evidence>
<dbReference type="GO" id="GO:0022857">
    <property type="term" value="F:transmembrane transporter activity"/>
    <property type="evidence" value="ECO:0007669"/>
    <property type="project" value="InterPro"/>
</dbReference>
<proteinExistence type="inferred from homology"/>
<comment type="similarity">
    <text evidence="2 10">Belongs to the ExbD/TolR family.</text>
</comment>
<protein>
    <recommendedName>
        <fullName evidence="10">Tol-Pal system protein TolR</fullName>
    </recommendedName>
</protein>
<dbReference type="AlphaFoldDB" id="A0A2K8L3M7"/>
<keyword evidence="9 10" id="KW-0131">Cell cycle</keyword>
<keyword evidence="5 10" id="KW-0132">Cell division</keyword>
<evidence type="ECO:0000256" key="10">
    <source>
        <dbReference type="HAMAP-Rule" id="MF_02203"/>
    </source>
</evidence>
<sequence>MWAGQSKWSKDSEPMGEINVTPLVDVMLVLLIIFMVTAPLLTQGVNVDLPDAESPAMQQNVEPLVVTIRADGAIFMQKLPIDIKQLAPRIKAMREQKPGLPVFIRGDAKTPYGRVAEVMSLLESAGIRKVGLVTEPHR</sequence>
<comment type="function">
    <text evidence="10">Part of the Tol-Pal system, which plays a role in outer membrane invagination during cell division and is important for maintaining outer membrane integrity.</text>
</comment>
<evidence type="ECO:0000256" key="2">
    <source>
        <dbReference type="ARBA" id="ARBA00005811"/>
    </source>
</evidence>
<comment type="subunit">
    <text evidence="10">The Tol-Pal system is composed of five core proteins: the inner membrane proteins TolA, TolQ and TolR, the periplasmic protein TolB and the outer membrane protein Pal. They form a network linking the inner and outer membranes and the peptidoglycan layer.</text>
</comment>
<evidence type="ECO:0000256" key="1">
    <source>
        <dbReference type="ARBA" id="ARBA00004162"/>
    </source>
</evidence>